<comment type="caution">
    <text evidence="1">The sequence shown here is derived from an EMBL/GenBank/DDBJ whole genome shotgun (WGS) entry which is preliminary data.</text>
</comment>
<dbReference type="Pfam" id="PF14254">
    <property type="entry name" value="DUF4348"/>
    <property type="match status" value="1"/>
</dbReference>
<gene>
    <name evidence="1" type="ORF">EZS27_025652</name>
</gene>
<dbReference type="Gene3D" id="3.10.450.410">
    <property type="match status" value="2"/>
</dbReference>
<accession>A0A5J4QU76</accession>
<protein>
    <recommendedName>
        <fullName evidence="2">DUF4348 domain-containing protein</fullName>
    </recommendedName>
</protein>
<sequence>MKIIRIGIFFLILLNLCNSCESKKKGGGSYALSSIAVAKTEEMFEKPGRIQLDELFDDFIYHFTFDPKLQGQHILFPLPYNNLNSLSKIEKKDWQLDSLYTEEIFFSLIFDREDDMELPKDTSLTSVQMEWISPESHTIKKYCFKRIKRIWYLEAINVFAYEEGKGENFIDFFSRFSNDSLFQQKRIKRPLTFVTNDPDDDFSIIKTTLSLNQWVAFKPELPTNKISNIDYEQQNNNNSNKKIVALKGIGNGFSNTLYFQRKEGKWQLDSLYTEEIFFSLIFDREDDMELPKDTSLTSVQMEWISPESHTIKKYCFKRIKRIWYLEAINVFAYEEGKGENFIDFFSRFSNDSLFQQKRIKRPLTFVTNDPDDDFSIIKTTLSLNQWVAFKPELPTNKISNIDYGQQNNNNSNKKIVALKGIGNGFSNTLYFQRKEGKWELYKFEDISN</sequence>
<dbReference type="EMBL" id="SNRY01002436">
    <property type="protein sequence ID" value="KAA6325092.1"/>
    <property type="molecule type" value="Genomic_DNA"/>
</dbReference>
<reference evidence="1" key="1">
    <citation type="submission" date="2019-03" db="EMBL/GenBank/DDBJ databases">
        <title>Single cell metagenomics reveals metabolic interactions within the superorganism composed of flagellate Streblomastix strix and complex community of Bacteroidetes bacteria on its surface.</title>
        <authorList>
            <person name="Treitli S.C."/>
            <person name="Kolisko M."/>
            <person name="Husnik F."/>
            <person name="Keeling P."/>
            <person name="Hampl V."/>
        </authorList>
    </citation>
    <scope>NUCLEOTIDE SEQUENCE</scope>
    <source>
        <strain evidence="1">STM</strain>
    </source>
</reference>
<evidence type="ECO:0000313" key="1">
    <source>
        <dbReference type="EMBL" id="KAA6325092.1"/>
    </source>
</evidence>
<organism evidence="1">
    <name type="scientific">termite gut metagenome</name>
    <dbReference type="NCBI Taxonomy" id="433724"/>
    <lineage>
        <taxon>unclassified sequences</taxon>
        <taxon>metagenomes</taxon>
        <taxon>organismal metagenomes</taxon>
    </lineage>
</organism>
<dbReference type="AlphaFoldDB" id="A0A5J4QU76"/>
<evidence type="ECO:0008006" key="2">
    <source>
        <dbReference type="Google" id="ProtNLM"/>
    </source>
</evidence>
<dbReference type="InterPro" id="IPR025590">
    <property type="entry name" value="DUF4348"/>
</dbReference>
<proteinExistence type="predicted"/>
<name>A0A5J4QU76_9ZZZZ</name>